<dbReference type="InterPro" id="IPR015500">
    <property type="entry name" value="Peptidase_S8_subtilisin-rel"/>
</dbReference>
<keyword evidence="3 5" id="KW-0378">Hydrolase</keyword>
<evidence type="ECO:0000313" key="9">
    <source>
        <dbReference type="EMBL" id="GIF75289.1"/>
    </source>
</evidence>
<dbReference type="InterPro" id="IPR022398">
    <property type="entry name" value="Peptidase_S8_His-AS"/>
</dbReference>
<dbReference type="GO" id="GO:0006508">
    <property type="term" value="P:proteolysis"/>
    <property type="evidence" value="ECO:0007669"/>
    <property type="project" value="UniProtKB-KW"/>
</dbReference>
<dbReference type="PANTHER" id="PTHR43806">
    <property type="entry name" value="PEPTIDASE S8"/>
    <property type="match status" value="1"/>
</dbReference>
<dbReference type="PROSITE" id="PS00138">
    <property type="entry name" value="SUBTILASE_SER"/>
    <property type="match status" value="1"/>
</dbReference>
<sequence length="1100" mass="115259">MAVSLPGSARAGTPRPVADAQSDSVTLITGDRVELALDGTPRIARGEGRASMPFRISRTKDGLRVVPGDAAALIAAGRLDGRLFDVTGLLAQGYDDARRADLPLIVQYQEGAARTAIASATTIRPLSSIEGAAVSVAKKNAPEWWRTAVRGHALHAGLAKVWLNGHRQLSLDRSAAQIGAPAAWQAGLTGRQVRVAVIDSGIDAMHPDLSGKVDAAVNFTTDPAGDQIGHGTHVASTVAGTGAASGGRYRGIAPDARLLDAKVCQQEGCPEDAILAGLEWASVTQKAHVANISLGGQDTPGIDPIEQAVNTLSAQYGTLFVVAAGNTGPFEATVESPGSAEAALTVGAVSREDEVAEFSSRGPRVGDAGLKPDLTAPGVGIVAARASGTEMGEVVDDWYVAASGTSMATPHVAGSAALLVQQHPEWSSEQLKTALMASARTTRGAGVLDQGAGRVDVAAAITQSVTAAPASVSLGVKRWPHQPGENLSKTVTYRNTGSADVALDLALTASGPGGEPAPNQLFTVERTQVSVPAGGTATVTVTAHTGSAVVPTGRYLGRLVATGGGETVTTPVAVEKESEHYDVELTHIGRDGGAPGSYVTWLDRLGDCGDDPSCGGVVFGQESKSKLRLPPGRYTLGDFTTTTGTTDMNMQMQFVLEVTGDKTLMLDARRAKPVELGVPRASARLKAWDIVASRDMDRPGEVLFYTASGDKTTPAFTADLGGEPAEQADVVSFVHARFAEPGPAGDFFASPYEYGVAEAVHGRLFTGLKLQPRQQDFATVDSRFVAYADGREFKTGHYAQPTTGRPELVAFPGGFDVLYGPLPFRRTEYLLAKNLTWTTGVTTGYRGSGGADFHLHEGQPSGYQAGRSYQRVWNQAVFGPQLGERRIGGSIAGNGAVRRGDVFTAAIDQFVDAVPGHIGMGAKGMPGSVRLFQDGALITESPQAGPLRTTLPARPATYRLEMATTMPDVWTSTEVNTAWTFRSGHVDGTEEVALPLLGVRYTPELDDRNHARPGSGFRIPLQIYRQPGAPGAPVIADLAVEVSHDDGHSWRPASVTRDGLRWVATVDNPAGAAVSLRTKARDTDGNKLLQTVTRAYLVNK</sequence>
<feature type="domain" description="Peptidase S8/S53" evidence="8">
    <location>
        <begin position="190"/>
        <end position="447"/>
    </location>
</feature>
<evidence type="ECO:0000256" key="7">
    <source>
        <dbReference type="SAM" id="MobiDB-lite"/>
    </source>
</evidence>
<feature type="active site" description="Charge relay system" evidence="5">
    <location>
        <position position="406"/>
    </location>
</feature>
<dbReference type="PRINTS" id="PR00723">
    <property type="entry name" value="SUBTILISIN"/>
</dbReference>
<evidence type="ECO:0000256" key="1">
    <source>
        <dbReference type="ARBA" id="ARBA00011073"/>
    </source>
</evidence>
<protein>
    <submittedName>
        <fullName evidence="9">Serine protease</fullName>
    </submittedName>
</protein>
<dbReference type="Pfam" id="PF00082">
    <property type="entry name" value="Peptidase_S8"/>
    <property type="match status" value="1"/>
</dbReference>
<dbReference type="GO" id="GO:0008233">
    <property type="term" value="F:peptidase activity"/>
    <property type="evidence" value="ECO:0007669"/>
    <property type="project" value="UniProtKB-KW"/>
</dbReference>
<evidence type="ECO:0000256" key="6">
    <source>
        <dbReference type="RuleBase" id="RU003355"/>
    </source>
</evidence>
<keyword evidence="2 5" id="KW-0645">Protease</keyword>
<name>A0ABQ4CVH6_9ACTN</name>
<dbReference type="PROSITE" id="PS51892">
    <property type="entry name" value="SUBTILASE"/>
    <property type="match status" value="1"/>
</dbReference>
<evidence type="ECO:0000259" key="8">
    <source>
        <dbReference type="Pfam" id="PF00082"/>
    </source>
</evidence>
<dbReference type="Gene3D" id="2.60.40.10">
    <property type="entry name" value="Immunoglobulins"/>
    <property type="match status" value="1"/>
</dbReference>
<keyword evidence="10" id="KW-1185">Reference proteome</keyword>
<comment type="similarity">
    <text evidence="1 5 6">Belongs to the peptidase S8 family.</text>
</comment>
<dbReference type="EMBL" id="BONE01000041">
    <property type="protein sequence ID" value="GIF75289.1"/>
    <property type="molecule type" value="Genomic_DNA"/>
</dbReference>
<dbReference type="InterPro" id="IPR023827">
    <property type="entry name" value="Peptidase_S8_Asp-AS"/>
</dbReference>
<feature type="active site" description="Charge relay system" evidence="5">
    <location>
        <position position="230"/>
    </location>
</feature>
<dbReference type="InterPro" id="IPR000209">
    <property type="entry name" value="Peptidase_S8/S53_dom"/>
</dbReference>
<reference evidence="9 10" key="1">
    <citation type="submission" date="2021-01" db="EMBL/GenBank/DDBJ databases">
        <title>Whole genome shotgun sequence of Asanoa siamensis NBRC 107932.</title>
        <authorList>
            <person name="Komaki H."/>
            <person name="Tamura T."/>
        </authorList>
    </citation>
    <scope>NUCLEOTIDE SEQUENCE [LARGE SCALE GENOMIC DNA]</scope>
    <source>
        <strain evidence="9 10">NBRC 107932</strain>
    </source>
</reference>
<proteinExistence type="inferred from homology"/>
<dbReference type="SUPFAM" id="SSF52743">
    <property type="entry name" value="Subtilisin-like"/>
    <property type="match status" value="1"/>
</dbReference>
<evidence type="ECO:0000256" key="3">
    <source>
        <dbReference type="ARBA" id="ARBA00022801"/>
    </source>
</evidence>
<dbReference type="InterPro" id="IPR050131">
    <property type="entry name" value="Peptidase_S8_subtilisin-like"/>
</dbReference>
<dbReference type="Gene3D" id="3.40.50.200">
    <property type="entry name" value="Peptidase S8/S53 domain"/>
    <property type="match status" value="1"/>
</dbReference>
<dbReference type="InterPro" id="IPR023828">
    <property type="entry name" value="Peptidase_S8_Ser-AS"/>
</dbReference>
<evidence type="ECO:0000256" key="4">
    <source>
        <dbReference type="ARBA" id="ARBA00022825"/>
    </source>
</evidence>
<feature type="active site" description="Charge relay system" evidence="5">
    <location>
        <position position="199"/>
    </location>
</feature>
<evidence type="ECO:0000313" key="10">
    <source>
        <dbReference type="Proteomes" id="UP000604117"/>
    </source>
</evidence>
<dbReference type="Proteomes" id="UP000604117">
    <property type="component" value="Unassembled WGS sequence"/>
</dbReference>
<dbReference type="CDD" id="cd07487">
    <property type="entry name" value="Peptidases_S8_1"/>
    <property type="match status" value="1"/>
</dbReference>
<dbReference type="InterPro" id="IPR036852">
    <property type="entry name" value="Peptidase_S8/S53_dom_sf"/>
</dbReference>
<evidence type="ECO:0000256" key="2">
    <source>
        <dbReference type="ARBA" id="ARBA00022670"/>
    </source>
</evidence>
<dbReference type="PANTHER" id="PTHR43806:SF65">
    <property type="entry name" value="SERINE PROTEASE APRX"/>
    <property type="match status" value="1"/>
</dbReference>
<feature type="region of interest" description="Disordered" evidence="7">
    <location>
        <begin position="1"/>
        <end position="22"/>
    </location>
</feature>
<dbReference type="PROSITE" id="PS00137">
    <property type="entry name" value="SUBTILASE_HIS"/>
    <property type="match status" value="1"/>
</dbReference>
<organism evidence="9 10">
    <name type="scientific">Asanoa siamensis</name>
    <dbReference type="NCBI Taxonomy" id="926357"/>
    <lineage>
        <taxon>Bacteria</taxon>
        <taxon>Bacillati</taxon>
        <taxon>Actinomycetota</taxon>
        <taxon>Actinomycetes</taxon>
        <taxon>Micromonosporales</taxon>
        <taxon>Micromonosporaceae</taxon>
        <taxon>Asanoa</taxon>
    </lineage>
</organism>
<keyword evidence="4 5" id="KW-0720">Serine protease</keyword>
<accession>A0ABQ4CVH6</accession>
<evidence type="ECO:0000256" key="5">
    <source>
        <dbReference type="PROSITE-ProRule" id="PRU01240"/>
    </source>
</evidence>
<gene>
    <name evidence="9" type="ORF">Asi02nite_48070</name>
</gene>
<comment type="caution">
    <text evidence="9">The sequence shown here is derived from an EMBL/GenBank/DDBJ whole genome shotgun (WGS) entry which is preliminary data.</text>
</comment>
<dbReference type="PROSITE" id="PS00136">
    <property type="entry name" value="SUBTILASE_ASP"/>
    <property type="match status" value="1"/>
</dbReference>
<dbReference type="InterPro" id="IPR013783">
    <property type="entry name" value="Ig-like_fold"/>
</dbReference>